<dbReference type="PANTHER" id="PTHR22975:SF9">
    <property type="entry name" value="ECHINUS SPLICE FORM 3"/>
    <property type="match status" value="1"/>
</dbReference>
<feature type="region of interest" description="Disordered" evidence="4">
    <location>
        <begin position="1343"/>
        <end position="1398"/>
    </location>
</feature>
<feature type="compositionally biased region" description="Acidic residues" evidence="4">
    <location>
        <begin position="1468"/>
        <end position="1487"/>
    </location>
</feature>
<gene>
    <name evidence="5" type="ORF">WJX81_004297</name>
</gene>
<protein>
    <recommendedName>
        <fullName evidence="7">USP domain-containing protein</fullName>
    </recommendedName>
</protein>
<organism evidence="5 6">
    <name type="scientific">Elliptochloris bilobata</name>
    <dbReference type="NCBI Taxonomy" id="381761"/>
    <lineage>
        <taxon>Eukaryota</taxon>
        <taxon>Viridiplantae</taxon>
        <taxon>Chlorophyta</taxon>
        <taxon>core chlorophytes</taxon>
        <taxon>Trebouxiophyceae</taxon>
        <taxon>Trebouxiophyceae incertae sedis</taxon>
        <taxon>Elliptochloris clade</taxon>
        <taxon>Elliptochloris</taxon>
    </lineage>
</organism>
<evidence type="ECO:0000256" key="1">
    <source>
        <dbReference type="ARBA" id="ARBA00022786"/>
    </source>
</evidence>
<sequence>MPSSKGAKRKAGGAAVQPREASAEAGDTQPDVEAGAKVAAECNLAIREFSKGARPKAKKALQRLAKEFPHSALPHRFLARLLYHEASTLDPVEMTPASRRRLELLQEALSSASTASELCPASLSCAALRATMVVNVLVEASTLGSLGAARPALPTGQQCEVMRRQFKEASEACSRALAAPQPVLCEPVICIATGSQKTCDPCCLRIQDKVAGWMREERWGALAAEKREVLVSMQEVLRSCHTLLNTTQIPMNGVVNLLQHILRPHHEELRMWASQLLLSKSSLLEALQQQVEKQAAMADLMRRMKPADAAAAAAAAAGAAAAATPTGLDMPTGDPGLASLSLDRDWDHGKDAAVAARRKARGKGGERRGEMTLQERYGDVRDFWTRLPPARRRALMTVPIRRLLEGVKREHGQAVAAEVEEGLELLRDAANARACYWACPFCARAADGAPRRFACGRDFLAHVDGCHEGVQLSADGVPLLCVACHNEVVGTHYQSAADPGCIMCLRCHHQQVTAGAGAPPGAFARVASQDPALPPAGWGDGDSDDALSSRGSFGSLDEEYVRDSLAALGTLPPAGGLGLGLGLGSSDLGSSGARSRGGGGGGGEAGGGRGAASGVPAGDTAPPWFEEWSAGLEAQLRGAPRAPGDSDAAAAAGPFAAFGAGGADAPPPGAPTLQQLLAAQPPNGHRGPRRAARGTRLRAPARLAAALANGGGVGGGVGGGAAGPREAELVALIMQYIRNLWHLDRANFAATLHQVCMHAPALAHWLTELDAGAGGDAAANGGAPLDVPGFLQHPESLEAALGQLPPGELVGVLKYICQCMPAGVGLHMPGERGLSNGATSSDEGDAEEETGCPPLFEFASPDDAEALDLIADAVLSPEDDPDSARDGEWEGGRENAAGPPAAGEPCLVVQPWWLEHLEGGSSGGTLGGVSAPYPGALPGPAGWPPSEPEADGARTLRWVYGAVVNAAAAEATGRRLELLAGRTADAALLALYEDIAAIWRRLHELGDKKSRLQQLRRAAERSVREAAALEARGAAAVRAPAAEYADALLPAYTEPAAGGDQLQYCQAAMQQAAQQAQMRTLSGAPAVRYASAVLEREQAVLGLESAMWGEEAREAAAAGAAAGDRLAGARADAADSEAELARATKEAEYRERVADLKARIDSYQERIAAEEGHCRSAKEREDAARREHETVAQQLRAVGEHRQTLEALCAPGGLPPQRLAAAGGGDAMAQQLAQQPWYRVLYIAQAINLYGERGYAQAGAPEAAAYAHAMTSARRLADAFRSEISHFLDELEAARRKLQELACVDLAAEVGERALEVIRGAIEAGAAAEKEAAAQRLLRELEEEDAGKKAEAERKAKPKKVRAKAKPATGKAARGEATAAAEVEAAPATPQERAAAAEAARRAAELEYEAALERRRREVEAERLRREVAAVEAAGARACAAEAPSLPGASDAAVEPATPPPSTGGLADDGEAWSSDDDDDGDADDDNGLASATGSPSSESASLPTAASAPSFGGGSVSGGGGARPEEVSDAEFDAATRAAIEASLREAAARGGGGAGGGVTSGSAVAAAAAGTATASTPRDWQPVGAAAGDKKKKRNRKQRYKENLEKEKEPAPRAQMRIVSYYGDWVCDAGAAGGGDAGGFAGRSLEAAMASLVLQQQQQQQQQQQRTAQRPQGAPAQPGVRSLVPPRAEGCAAALLPVLAAALWHLPRLRNGLLGVQEAPYADAVGRGVLGALRDVFAAMSGSAAAGSWGAGEAPNGLAEVAKSGLRGSLAGVPLPARAQLAGAAEAAGLLREGGDAAEVAEALLGCLDRALALPAGLAAARGSLLIQQLFSLRVEEAMRCTRCGRGMPAAHYTKFAQRVGAAALRAAGALPPGQRPPLEALLRAADAKPLRICDPRHGGCGTRGAADARVGGSPGMLAVGLVWEAQPASGADIAVLGGALQTSLQLGQIFPGAGDRALTLRSVLCGGGGRFSAFARDAGSEQWRLHDESGARPAGDWAAVLTQCRLARMQPLVLFYDSAW</sequence>
<feature type="region of interest" description="Disordered" evidence="4">
    <location>
        <begin position="589"/>
        <end position="624"/>
    </location>
</feature>
<feature type="compositionally biased region" description="Basic residues" evidence="4">
    <location>
        <begin position="1"/>
        <end position="11"/>
    </location>
</feature>
<feature type="region of interest" description="Disordered" evidence="4">
    <location>
        <begin position="523"/>
        <end position="551"/>
    </location>
</feature>
<feature type="region of interest" description="Disordered" evidence="4">
    <location>
        <begin position="1"/>
        <end position="32"/>
    </location>
</feature>
<feature type="compositionally biased region" description="Low complexity" evidence="4">
    <location>
        <begin position="1566"/>
        <end position="1578"/>
    </location>
</feature>
<feature type="region of interest" description="Disordered" evidence="4">
    <location>
        <begin position="1566"/>
        <end position="1613"/>
    </location>
</feature>
<dbReference type="PANTHER" id="PTHR22975">
    <property type="entry name" value="UBIQUITIN SPECIFIC PROTEINASE"/>
    <property type="match status" value="1"/>
</dbReference>
<keyword evidence="2" id="KW-0378">Hydrolase</keyword>
<feature type="region of interest" description="Disordered" evidence="4">
    <location>
        <begin position="1658"/>
        <end position="1685"/>
    </location>
</feature>
<feature type="compositionally biased region" description="Basic and acidic residues" evidence="4">
    <location>
        <begin position="1602"/>
        <end position="1613"/>
    </location>
</feature>
<evidence type="ECO:0000256" key="3">
    <source>
        <dbReference type="SAM" id="Coils"/>
    </source>
</evidence>
<feature type="compositionally biased region" description="Gly residues" evidence="4">
    <location>
        <begin position="1512"/>
        <end position="1523"/>
    </location>
</feature>
<comment type="caution">
    <text evidence="5">The sequence shown here is derived from an EMBL/GenBank/DDBJ whole genome shotgun (WGS) entry which is preliminary data.</text>
</comment>
<feature type="compositionally biased region" description="Basic residues" evidence="4">
    <location>
        <begin position="1592"/>
        <end position="1601"/>
    </location>
</feature>
<feature type="region of interest" description="Disordered" evidence="4">
    <location>
        <begin position="873"/>
        <end position="902"/>
    </location>
</feature>
<feature type="region of interest" description="Disordered" evidence="4">
    <location>
        <begin position="831"/>
        <end position="858"/>
    </location>
</feature>
<evidence type="ECO:0000313" key="6">
    <source>
        <dbReference type="Proteomes" id="UP001445335"/>
    </source>
</evidence>
<keyword evidence="6" id="KW-1185">Reference proteome</keyword>
<dbReference type="Proteomes" id="UP001445335">
    <property type="component" value="Unassembled WGS sequence"/>
</dbReference>
<keyword evidence="3" id="KW-0175">Coiled coil</keyword>
<feature type="compositionally biased region" description="Low complexity" evidence="4">
    <location>
        <begin position="1488"/>
        <end position="1511"/>
    </location>
</feature>
<feature type="compositionally biased region" description="Basic and acidic residues" evidence="4">
    <location>
        <begin position="882"/>
        <end position="893"/>
    </location>
</feature>
<feature type="compositionally biased region" description="Gly residues" evidence="4">
    <location>
        <begin position="595"/>
        <end position="611"/>
    </location>
</feature>
<evidence type="ECO:0000256" key="4">
    <source>
        <dbReference type="SAM" id="MobiDB-lite"/>
    </source>
</evidence>
<feature type="compositionally biased region" description="Basic residues" evidence="4">
    <location>
        <begin position="1356"/>
        <end position="1365"/>
    </location>
</feature>
<evidence type="ECO:0000256" key="2">
    <source>
        <dbReference type="ARBA" id="ARBA00022801"/>
    </source>
</evidence>
<name>A0AAW1RGD7_9CHLO</name>
<feature type="compositionally biased region" description="Basic and acidic residues" evidence="4">
    <location>
        <begin position="1343"/>
        <end position="1355"/>
    </location>
</feature>
<evidence type="ECO:0008006" key="7">
    <source>
        <dbReference type="Google" id="ProtNLM"/>
    </source>
</evidence>
<dbReference type="EMBL" id="JALJOU010000038">
    <property type="protein sequence ID" value="KAK9832819.1"/>
    <property type="molecule type" value="Genomic_DNA"/>
</dbReference>
<accession>A0AAW1RGD7</accession>
<dbReference type="InterPro" id="IPR052398">
    <property type="entry name" value="Ubiquitin_hydrolase_53/54"/>
</dbReference>
<keyword evidence="1" id="KW-0833">Ubl conjugation pathway</keyword>
<feature type="coiled-coil region" evidence="3">
    <location>
        <begin position="1002"/>
        <end position="1032"/>
    </location>
</feature>
<feature type="compositionally biased region" description="Low complexity" evidence="4">
    <location>
        <begin position="1366"/>
        <end position="1398"/>
    </location>
</feature>
<proteinExistence type="predicted"/>
<evidence type="ECO:0000313" key="5">
    <source>
        <dbReference type="EMBL" id="KAK9832819.1"/>
    </source>
</evidence>
<dbReference type="GO" id="GO:0016787">
    <property type="term" value="F:hydrolase activity"/>
    <property type="evidence" value="ECO:0007669"/>
    <property type="project" value="UniProtKB-KW"/>
</dbReference>
<feature type="coiled-coil region" evidence="3">
    <location>
        <begin position="1126"/>
        <end position="1180"/>
    </location>
</feature>
<feature type="compositionally biased region" description="Low complexity" evidence="4">
    <location>
        <begin position="1658"/>
        <end position="1681"/>
    </location>
</feature>
<reference evidence="5 6" key="1">
    <citation type="journal article" date="2024" name="Nat. Commun.">
        <title>Phylogenomics reveals the evolutionary origins of lichenization in chlorophyte algae.</title>
        <authorList>
            <person name="Puginier C."/>
            <person name="Libourel C."/>
            <person name="Otte J."/>
            <person name="Skaloud P."/>
            <person name="Haon M."/>
            <person name="Grisel S."/>
            <person name="Petersen M."/>
            <person name="Berrin J.G."/>
            <person name="Delaux P.M."/>
            <person name="Dal Grande F."/>
            <person name="Keller J."/>
        </authorList>
    </citation>
    <scope>NUCLEOTIDE SEQUENCE [LARGE SCALE GENOMIC DNA]</scope>
    <source>
        <strain evidence="5 6">SAG 245.80</strain>
    </source>
</reference>
<feature type="region of interest" description="Disordered" evidence="4">
    <location>
        <begin position="1442"/>
        <end position="1535"/>
    </location>
</feature>